<reference evidence="2 3" key="1">
    <citation type="submission" date="2019-07" db="EMBL/GenBank/DDBJ databases">
        <title>Cryptosporangium phraense sp. nov., isolated from plant litter.</title>
        <authorList>
            <person name="Suriyachadkun C."/>
        </authorList>
    </citation>
    <scope>NUCLEOTIDE SEQUENCE [LARGE SCALE GENOMIC DNA]</scope>
    <source>
        <strain evidence="2 3">A-T 5661</strain>
    </source>
</reference>
<organism evidence="2 3">
    <name type="scientific">Cryptosporangium phraense</name>
    <dbReference type="NCBI Taxonomy" id="2593070"/>
    <lineage>
        <taxon>Bacteria</taxon>
        <taxon>Bacillati</taxon>
        <taxon>Actinomycetota</taxon>
        <taxon>Actinomycetes</taxon>
        <taxon>Cryptosporangiales</taxon>
        <taxon>Cryptosporangiaceae</taxon>
        <taxon>Cryptosporangium</taxon>
    </lineage>
</organism>
<accession>A0A545ALG4</accession>
<feature type="region of interest" description="Disordered" evidence="1">
    <location>
        <begin position="1"/>
        <end position="43"/>
    </location>
</feature>
<keyword evidence="3" id="KW-1185">Reference proteome</keyword>
<protein>
    <submittedName>
        <fullName evidence="2">Uncharacterized protein</fullName>
    </submittedName>
</protein>
<evidence type="ECO:0000256" key="1">
    <source>
        <dbReference type="SAM" id="MobiDB-lite"/>
    </source>
</evidence>
<feature type="compositionally biased region" description="Basic and acidic residues" evidence="1">
    <location>
        <begin position="15"/>
        <end position="43"/>
    </location>
</feature>
<dbReference type="Proteomes" id="UP000317982">
    <property type="component" value="Unassembled WGS sequence"/>
</dbReference>
<evidence type="ECO:0000313" key="2">
    <source>
        <dbReference type="EMBL" id="TQS42131.1"/>
    </source>
</evidence>
<dbReference type="EMBL" id="VIRS01000020">
    <property type="protein sequence ID" value="TQS42131.1"/>
    <property type="molecule type" value="Genomic_DNA"/>
</dbReference>
<dbReference type="AlphaFoldDB" id="A0A545ALG4"/>
<proteinExistence type="predicted"/>
<dbReference type="InParanoid" id="A0A545ALG4"/>
<sequence length="64" mass="7082">MVRFSGGDNGGRTDGCGRRTDGCGRRTDGCGHRTDGCGHRTDGRARRVGRFECGRGGRLQRWRR</sequence>
<gene>
    <name evidence="2" type="ORF">FL583_26455</name>
</gene>
<comment type="caution">
    <text evidence="2">The sequence shown here is derived from an EMBL/GenBank/DDBJ whole genome shotgun (WGS) entry which is preliminary data.</text>
</comment>
<name>A0A545ALG4_9ACTN</name>
<evidence type="ECO:0000313" key="3">
    <source>
        <dbReference type="Proteomes" id="UP000317982"/>
    </source>
</evidence>